<reference evidence="10" key="1">
    <citation type="submission" date="2021-01" db="UniProtKB">
        <authorList>
            <consortium name="EnsemblPlants"/>
        </authorList>
    </citation>
    <scope>IDENTIFICATION</scope>
</reference>
<evidence type="ECO:0000256" key="1">
    <source>
        <dbReference type="ARBA" id="ARBA00001974"/>
    </source>
</evidence>
<dbReference type="AlphaFoldDB" id="A0A7N0REA6"/>
<evidence type="ECO:0000259" key="9">
    <source>
        <dbReference type="PROSITE" id="PS51387"/>
    </source>
</evidence>
<dbReference type="InterPro" id="IPR006094">
    <property type="entry name" value="Oxid_FAD_bind_N"/>
</dbReference>
<evidence type="ECO:0000256" key="3">
    <source>
        <dbReference type="ARBA" id="ARBA00022630"/>
    </source>
</evidence>
<dbReference type="Gene3D" id="3.30.43.10">
    <property type="entry name" value="Uridine Diphospho-n-acetylenolpyruvylglucosamine Reductase, domain 2"/>
    <property type="match status" value="1"/>
</dbReference>
<dbReference type="Pfam" id="PF08031">
    <property type="entry name" value="BBE"/>
    <property type="match status" value="1"/>
</dbReference>
<evidence type="ECO:0000256" key="4">
    <source>
        <dbReference type="ARBA" id="ARBA00022729"/>
    </source>
</evidence>
<name>A0A7N0REA6_KALFE</name>
<comment type="cofactor">
    <cofactor evidence="1">
        <name>FAD</name>
        <dbReference type="ChEBI" id="CHEBI:57692"/>
    </cofactor>
</comment>
<evidence type="ECO:0000256" key="2">
    <source>
        <dbReference type="ARBA" id="ARBA00005466"/>
    </source>
</evidence>
<comment type="similarity">
    <text evidence="2">Belongs to the oxygen-dependent FAD-linked oxidoreductase family.</text>
</comment>
<dbReference type="GO" id="GO:0016491">
    <property type="term" value="F:oxidoreductase activity"/>
    <property type="evidence" value="ECO:0007669"/>
    <property type="project" value="InterPro"/>
</dbReference>
<dbReference type="Proteomes" id="UP000594263">
    <property type="component" value="Unplaced"/>
</dbReference>
<dbReference type="InterPro" id="IPR036318">
    <property type="entry name" value="FAD-bd_PCMH-like_sf"/>
</dbReference>
<dbReference type="PANTHER" id="PTHR32448">
    <property type="entry name" value="OS08G0158400 PROTEIN"/>
    <property type="match status" value="1"/>
</dbReference>
<proteinExistence type="inferred from homology"/>
<evidence type="ECO:0000256" key="6">
    <source>
        <dbReference type="ARBA" id="ARBA00023157"/>
    </source>
</evidence>
<evidence type="ECO:0000313" key="10">
    <source>
        <dbReference type="EnsemblPlants" id="Kaladp0008s0817.1.v1.1.CDS.1"/>
    </source>
</evidence>
<keyword evidence="5" id="KW-0274">FAD</keyword>
<feature type="chain" id="PRO_5029662236" description="FAD-binding PCMH-type domain-containing protein" evidence="8">
    <location>
        <begin position="26"/>
        <end position="540"/>
    </location>
</feature>
<dbReference type="Gene3D" id="3.30.465.10">
    <property type="match status" value="1"/>
</dbReference>
<dbReference type="InterPro" id="IPR016166">
    <property type="entry name" value="FAD-bd_PCMH"/>
</dbReference>
<evidence type="ECO:0000256" key="5">
    <source>
        <dbReference type="ARBA" id="ARBA00022827"/>
    </source>
</evidence>
<dbReference type="InterPro" id="IPR012951">
    <property type="entry name" value="BBE"/>
</dbReference>
<dbReference type="OMA" id="HSFMTEF"/>
<dbReference type="InterPro" id="IPR016167">
    <property type="entry name" value="FAD-bd_PCMH_sub1"/>
</dbReference>
<sequence length="540" mass="61057">MAYRSIIESLIFVFLLLYQPSSVSYYDDDQGDEYNSLLKCISKSTAEHPKTISAILHAQFVNNDSYTQVLRSLIRNRRFNTSATHKPTIIITPTRESHVSAAITCSKSLGRLLKIRSGGHDYDGLSYVSHVPFFMLDLFNFRSIDVDIATETAWVQSGAMLGELYYRIWEKSNLHGFPAGVCPTVGVGGHLSGGGYGNLLRKYGLSVDHIIDARIVDVQGRVLDRESMGEDLFWAIRGGGGGSFGVILSFKVRLVRVPAKVTVFRVDKSRDLEENMTEAVHKWLKIADKLDNNLFIRLHLQPVSSRGGKTVRASFIAEYLGDADSLVSILDKDFPELGLTRANCTEMRWIESVSYWHQYTFGTPNEMLLDRNLGGTVDFLKRKSDYIRTPISKRGLESLWEKMLETGEIGLVLNPYGGRMSEIAASDTPMPHRAGNICKIQYQANWTKESSEKEAQNINGIRELYKFMKQFVSKSPRGAYLNYRDVDIGINHHGENSYKEGKVYGRKYFMDNFDRLVKVKTAVDPDNFFRNEQSIPTLPS</sequence>
<protein>
    <recommendedName>
        <fullName evidence="9">FAD-binding PCMH-type domain-containing protein</fullName>
    </recommendedName>
</protein>
<evidence type="ECO:0000256" key="8">
    <source>
        <dbReference type="SAM" id="SignalP"/>
    </source>
</evidence>
<keyword evidence="3" id="KW-0285">Flavoprotein</keyword>
<accession>A0A7N0REA6</accession>
<keyword evidence="7" id="KW-0325">Glycoprotein</keyword>
<dbReference type="Pfam" id="PF01565">
    <property type="entry name" value="FAD_binding_4"/>
    <property type="match status" value="1"/>
</dbReference>
<dbReference type="Gene3D" id="3.40.462.20">
    <property type="match status" value="1"/>
</dbReference>
<evidence type="ECO:0000313" key="11">
    <source>
        <dbReference type="Proteomes" id="UP000594263"/>
    </source>
</evidence>
<keyword evidence="6" id="KW-1015">Disulfide bond</keyword>
<dbReference type="EnsemblPlants" id="Kaladp0008s0817.1.v1.1">
    <property type="protein sequence ID" value="Kaladp0008s0817.1.v1.1.CDS.1"/>
    <property type="gene ID" value="Kaladp0008s0817.v1.1"/>
</dbReference>
<keyword evidence="11" id="KW-1185">Reference proteome</keyword>
<keyword evidence="4 8" id="KW-0732">Signal</keyword>
<dbReference type="GO" id="GO:0071949">
    <property type="term" value="F:FAD binding"/>
    <property type="evidence" value="ECO:0007669"/>
    <property type="project" value="InterPro"/>
</dbReference>
<organism evidence="10 11">
    <name type="scientific">Kalanchoe fedtschenkoi</name>
    <name type="common">Lavender scallops</name>
    <name type="synonym">South American air plant</name>
    <dbReference type="NCBI Taxonomy" id="63787"/>
    <lineage>
        <taxon>Eukaryota</taxon>
        <taxon>Viridiplantae</taxon>
        <taxon>Streptophyta</taxon>
        <taxon>Embryophyta</taxon>
        <taxon>Tracheophyta</taxon>
        <taxon>Spermatophyta</taxon>
        <taxon>Magnoliopsida</taxon>
        <taxon>eudicotyledons</taxon>
        <taxon>Gunneridae</taxon>
        <taxon>Pentapetalae</taxon>
        <taxon>Saxifragales</taxon>
        <taxon>Crassulaceae</taxon>
        <taxon>Kalanchoe</taxon>
    </lineage>
</organism>
<dbReference type="InterPro" id="IPR016169">
    <property type="entry name" value="FAD-bd_PCMH_sub2"/>
</dbReference>
<evidence type="ECO:0000256" key="7">
    <source>
        <dbReference type="ARBA" id="ARBA00023180"/>
    </source>
</evidence>
<feature type="signal peptide" evidence="8">
    <location>
        <begin position="1"/>
        <end position="25"/>
    </location>
</feature>
<dbReference type="FunFam" id="3.30.43.10:FF:000004">
    <property type="entry name" value="Berberine bridge enzyme-like 15"/>
    <property type="match status" value="1"/>
</dbReference>
<dbReference type="Gramene" id="Kaladp0008s0817.1.v1.1">
    <property type="protein sequence ID" value="Kaladp0008s0817.1.v1.1.CDS.1"/>
    <property type="gene ID" value="Kaladp0008s0817.v1.1"/>
</dbReference>
<feature type="domain" description="FAD-binding PCMH-type" evidence="9">
    <location>
        <begin position="83"/>
        <end position="257"/>
    </location>
</feature>
<dbReference type="SUPFAM" id="SSF56176">
    <property type="entry name" value="FAD-binding/transporter-associated domain-like"/>
    <property type="match status" value="1"/>
</dbReference>
<dbReference type="PROSITE" id="PS51387">
    <property type="entry name" value="FAD_PCMH"/>
    <property type="match status" value="1"/>
</dbReference>